<evidence type="ECO:0000259" key="5">
    <source>
        <dbReference type="Pfam" id="PF07557"/>
    </source>
</evidence>
<dbReference type="STRING" id="93625.A0A409XMD0"/>
<evidence type="ECO:0000313" key="6">
    <source>
        <dbReference type="EMBL" id="PPQ91943.1"/>
    </source>
</evidence>
<feature type="compositionally biased region" description="Low complexity" evidence="4">
    <location>
        <begin position="825"/>
        <end position="851"/>
    </location>
</feature>
<dbReference type="GO" id="GO:0045132">
    <property type="term" value="P:meiotic chromosome segregation"/>
    <property type="evidence" value="ECO:0007669"/>
    <property type="project" value="InterPro"/>
</dbReference>
<organism evidence="6 7">
    <name type="scientific">Psilocybe cyanescens</name>
    <dbReference type="NCBI Taxonomy" id="93625"/>
    <lineage>
        <taxon>Eukaryota</taxon>
        <taxon>Fungi</taxon>
        <taxon>Dikarya</taxon>
        <taxon>Basidiomycota</taxon>
        <taxon>Agaricomycotina</taxon>
        <taxon>Agaricomycetes</taxon>
        <taxon>Agaricomycetidae</taxon>
        <taxon>Agaricales</taxon>
        <taxon>Agaricineae</taxon>
        <taxon>Strophariaceae</taxon>
        <taxon>Psilocybe</taxon>
    </lineage>
</organism>
<feature type="region of interest" description="Disordered" evidence="4">
    <location>
        <begin position="816"/>
        <end position="895"/>
    </location>
</feature>
<protein>
    <recommendedName>
        <fullName evidence="5">Shugoshin C-terminal domain-containing protein</fullName>
    </recommendedName>
</protein>
<evidence type="ECO:0000256" key="4">
    <source>
        <dbReference type="SAM" id="MobiDB-lite"/>
    </source>
</evidence>
<evidence type="ECO:0000256" key="3">
    <source>
        <dbReference type="ARBA" id="ARBA00022829"/>
    </source>
</evidence>
<dbReference type="EMBL" id="NHYD01001201">
    <property type="protein sequence ID" value="PPQ91943.1"/>
    <property type="molecule type" value="Genomic_DNA"/>
</dbReference>
<feature type="compositionally biased region" description="Basic and acidic residues" evidence="4">
    <location>
        <begin position="606"/>
        <end position="642"/>
    </location>
</feature>
<feature type="region of interest" description="Disordered" evidence="4">
    <location>
        <begin position="427"/>
        <end position="519"/>
    </location>
</feature>
<gene>
    <name evidence="6" type="ORF">CVT25_000986</name>
</gene>
<comment type="caution">
    <text evidence="6">The sequence shown here is derived from an EMBL/GenBank/DDBJ whole genome shotgun (WGS) entry which is preliminary data.</text>
</comment>
<dbReference type="PANTHER" id="PTHR34861:SF10">
    <property type="entry name" value="CYCLASE"/>
    <property type="match status" value="1"/>
</dbReference>
<dbReference type="InterPro" id="IPR007325">
    <property type="entry name" value="KFase/CYL"/>
</dbReference>
<name>A0A409XMD0_PSICY</name>
<dbReference type="GO" id="GO:0019441">
    <property type="term" value="P:L-tryptophan catabolic process to kynurenine"/>
    <property type="evidence" value="ECO:0007669"/>
    <property type="project" value="InterPro"/>
</dbReference>
<evidence type="ECO:0000313" key="7">
    <source>
        <dbReference type="Proteomes" id="UP000283269"/>
    </source>
</evidence>
<dbReference type="GO" id="GO:0004061">
    <property type="term" value="F:arylformamidase activity"/>
    <property type="evidence" value="ECO:0007669"/>
    <property type="project" value="InterPro"/>
</dbReference>
<feature type="compositionally biased region" description="Polar residues" evidence="4">
    <location>
        <begin position="677"/>
        <end position="702"/>
    </location>
</feature>
<dbReference type="InParanoid" id="A0A409XMD0"/>
<accession>A0A409XMD0</accession>
<dbReference type="InterPro" id="IPR011515">
    <property type="entry name" value="Shugoshin_C"/>
</dbReference>
<feature type="compositionally biased region" description="Polar residues" evidence="4">
    <location>
        <begin position="450"/>
        <end position="460"/>
    </location>
</feature>
<evidence type="ECO:0000256" key="1">
    <source>
        <dbReference type="ARBA" id="ARBA00007865"/>
    </source>
</evidence>
<dbReference type="Proteomes" id="UP000283269">
    <property type="component" value="Unassembled WGS sequence"/>
</dbReference>
<dbReference type="Pfam" id="PF07557">
    <property type="entry name" value="Shugoshin_C"/>
    <property type="match status" value="1"/>
</dbReference>
<comment type="similarity">
    <text evidence="2">Belongs to the shugoshin family.</text>
</comment>
<comment type="similarity">
    <text evidence="1">Belongs to the Cyclase 1 superfamily.</text>
</comment>
<dbReference type="Gene3D" id="3.50.30.50">
    <property type="entry name" value="Putative cyclase"/>
    <property type="match status" value="1"/>
</dbReference>
<reference evidence="6 7" key="1">
    <citation type="journal article" date="2018" name="Evol. Lett.">
        <title>Horizontal gene cluster transfer increased hallucinogenic mushroom diversity.</title>
        <authorList>
            <person name="Reynolds H.T."/>
            <person name="Vijayakumar V."/>
            <person name="Gluck-Thaler E."/>
            <person name="Korotkin H.B."/>
            <person name="Matheny P.B."/>
            <person name="Slot J.C."/>
        </authorList>
    </citation>
    <scope>NUCLEOTIDE SEQUENCE [LARGE SCALE GENOMIC DNA]</scope>
    <source>
        <strain evidence="6 7">2631</strain>
    </source>
</reference>
<feature type="domain" description="Shugoshin C-terminal" evidence="5">
    <location>
        <begin position="704"/>
        <end position="725"/>
    </location>
</feature>
<evidence type="ECO:0000256" key="2">
    <source>
        <dbReference type="ARBA" id="ARBA00010845"/>
    </source>
</evidence>
<feature type="compositionally biased region" description="Low complexity" evidence="4">
    <location>
        <begin position="499"/>
        <end position="508"/>
    </location>
</feature>
<feature type="region of interest" description="Disordered" evidence="4">
    <location>
        <begin position="599"/>
        <end position="789"/>
    </location>
</feature>
<dbReference type="GO" id="GO:0005634">
    <property type="term" value="C:nucleus"/>
    <property type="evidence" value="ECO:0007669"/>
    <property type="project" value="InterPro"/>
</dbReference>
<sequence length="928" mass="100890">MTEMPLPTFDELPPFKNFPGCAWGVWGADDQLGTVNLLTEEVVQSAAREEIKPINFPDKPLFNRKTPEIKMIIKREGGMPRDDEIHIILDYEYVFTSGLLTDISLPSSPAYLARSSTDAKSMPAGIIPISNPNEIDPALSRIGMQNWATHGICGRGVLLDLVKYYHTINEGKLPYDPWTTHPISVSELEAVAKHQGVEFRQGDILLLRVGFIQKYYSVSTADKHALSTRPETFAGIEQSTEMKRFLWNNHFAAIASDQPALESWPAPPGTLLHQTILGLWGMPLGEFFDLEKLSQTCAETGRYTFFFSSWPLNIGNPIITMSRRESRSSLGARQNDALVEFENFKKKFLLANKHITKLNSTLSVRIEELNAQISMLYVENLRLRASEIALTTQLKKEREKSQKVIADAETATQNLAKHLIYLRETHNISTVSTEPPTPSSPRARRPALDISTSPTSQLNRISRPPNVPGIYEEDEPSGSSDEVEKQVTPPRKKSKSKPRLSTSKLPLPTRGPSPTPTITTTIANEAISASSKPRKTIRRQSGLLSVNTEALSVPRSGSPAFGSPIRLEAGRAEEAEEFAAVHGELEVTITTAGDVLAKREKRKGKAKEEVEAEIVWKSRDKKRLREEVDSTDILKPKVKDTTVPRTVLQPIDSNVYEQADSDGKAFLRPGSPDGGSAPTSRGSTSPAPTGSSELEGAQSMTGNRERRTRKSVNYAEPKLNTKMRKPDTVPGASEPAARKKRSSAAAVMTGNSYKPPSSSSSAGNDADADTNNDNYNNEDGMGTSAGVLPPLPVPLPLRGTNGNYINPELFPLPPSRPGSAAAMYSPGPSTRTTGSTTSGSSIASSTSTSSSNVAGTMVKKKSRPRIALSDDESDGAEADEEYTGGGAGTKGTGAWVNVEGRRKALPKRSAATAAVAALEDIRRHSMVI</sequence>
<proteinExistence type="inferred from homology"/>
<feature type="compositionally biased region" description="Acidic residues" evidence="4">
    <location>
        <begin position="869"/>
        <end position="882"/>
    </location>
</feature>
<dbReference type="AlphaFoldDB" id="A0A409XMD0"/>
<dbReference type="PANTHER" id="PTHR34861">
    <property type="match status" value="1"/>
</dbReference>
<dbReference type="Pfam" id="PF04199">
    <property type="entry name" value="Cyclase"/>
    <property type="match status" value="1"/>
</dbReference>
<dbReference type="GO" id="GO:0000775">
    <property type="term" value="C:chromosome, centromeric region"/>
    <property type="evidence" value="ECO:0007669"/>
    <property type="project" value="InterPro"/>
</dbReference>
<keyword evidence="7" id="KW-1185">Reference proteome</keyword>
<dbReference type="InterPro" id="IPR037175">
    <property type="entry name" value="KFase_sf"/>
</dbReference>
<dbReference type="OrthoDB" id="5396at2759"/>
<feature type="compositionally biased region" description="Low complexity" evidence="4">
    <location>
        <begin position="743"/>
        <end position="777"/>
    </location>
</feature>
<keyword evidence="3" id="KW-0159">Chromosome partition</keyword>